<dbReference type="InterPro" id="IPR005251">
    <property type="entry name" value="IF-M1Pi"/>
</dbReference>
<keyword evidence="5" id="KW-0028">Amino-acid biosynthesis</keyword>
<evidence type="ECO:0000256" key="2">
    <source>
        <dbReference type="ARBA" id="ARBA00050906"/>
    </source>
</evidence>
<proteinExistence type="inferred from homology"/>
<dbReference type="KEGG" id="azo:azo3360"/>
<evidence type="ECO:0000256" key="4">
    <source>
        <dbReference type="ARBA" id="ARBA00058145"/>
    </source>
</evidence>
<reference evidence="6 7" key="1">
    <citation type="journal article" date="2006" name="Nat. Biotechnol.">
        <title>Complete genome of the mutualistic, N2-fixing grass endophyte Azoarcus sp. strain BH72.</title>
        <authorList>
            <person name="Krause A."/>
            <person name="Ramakumar A."/>
            <person name="Bartels D."/>
            <person name="Battistoni F."/>
            <person name="Bekel T."/>
            <person name="Boch J."/>
            <person name="Boehm M."/>
            <person name="Friedrich F."/>
            <person name="Hurek T."/>
            <person name="Krause L."/>
            <person name="Linke B."/>
            <person name="McHardy A.C."/>
            <person name="Sarkar A."/>
            <person name="Schneiker S."/>
            <person name="Syed A.A."/>
            <person name="Thauer R."/>
            <person name="Vorhoelter F.-J."/>
            <person name="Weidner S."/>
            <person name="Puehler A."/>
            <person name="Reinhold-Hurek B."/>
            <person name="Kaiser O."/>
            <person name="Goesmann A."/>
        </authorList>
    </citation>
    <scope>NUCLEOTIDE SEQUENCE [LARGE SCALE GENOMIC DNA]</scope>
    <source>
        <strain evidence="6 7">BH72</strain>
    </source>
</reference>
<dbReference type="NCBIfam" id="TIGR00512">
    <property type="entry name" value="salvage_mtnA"/>
    <property type="match status" value="1"/>
</dbReference>
<protein>
    <recommendedName>
        <fullName evidence="5">Methylthioribose-1-phosphate isomerase</fullName>
        <shortName evidence="5">M1Pi</shortName>
        <shortName evidence="5">MTR-1-P isomerase</shortName>
        <ecNumber evidence="5">5.3.1.23</ecNumber>
    </recommendedName>
    <alternativeName>
        <fullName evidence="5">S-methyl-5-thioribose-1-phosphate isomerase</fullName>
    </alternativeName>
</protein>
<dbReference type="Gene3D" id="3.40.50.10470">
    <property type="entry name" value="Translation initiation factor eif-2b, domain 2"/>
    <property type="match status" value="1"/>
</dbReference>
<dbReference type="GO" id="GO:0019509">
    <property type="term" value="P:L-methionine salvage from methylthioadenosine"/>
    <property type="evidence" value="ECO:0007669"/>
    <property type="project" value="UniProtKB-UniRule"/>
</dbReference>
<dbReference type="AlphaFoldDB" id="A1KAX0"/>
<comment type="similarity">
    <text evidence="5">Belongs to the EIF-2B alpha/beta/delta subunits family. MtnA subfamily.</text>
</comment>
<evidence type="ECO:0000313" key="6">
    <source>
        <dbReference type="EMBL" id="CAL95976.1"/>
    </source>
</evidence>
<keyword evidence="5" id="KW-0486">Methionine biosynthesis</keyword>
<keyword evidence="1 5" id="KW-0413">Isomerase</keyword>
<organism evidence="6 7">
    <name type="scientific">Azoarcus sp. (strain BH72)</name>
    <dbReference type="NCBI Taxonomy" id="418699"/>
    <lineage>
        <taxon>Bacteria</taxon>
        <taxon>Pseudomonadati</taxon>
        <taxon>Pseudomonadota</taxon>
        <taxon>Betaproteobacteria</taxon>
        <taxon>Rhodocyclales</taxon>
        <taxon>Zoogloeaceae</taxon>
        <taxon>Azoarcus</taxon>
    </lineage>
</organism>
<dbReference type="Proteomes" id="UP000002588">
    <property type="component" value="Chromosome"/>
</dbReference>
<dbReference type="EMBL" id="AM406670">
    <property type="protein sequence ID" value="CAL95976.1"/>
    <property type="molecule type" value="Genomic_DNA"/>
</dbReference>
<feature type="binding site" evidence="5">
    <location>
        <position position="90"/>
    </location>
    <ligand>
        <name>substrate</name>
    </ligand>
</feature>
<dbReference type="GO" id="GO:0046523">
    <property type="term" value="F:S-methyl-5-thioribose-1-phosphate isomerase activity"/>
    <property type="evidence" value="ECO:0007669"/>
    <property type="project" value="UniProtKB-UniRule"/>
</dbReference>
<keyword evidence="6" id="KW-0396">Initiation factor</keyword>
<comment type="catalytic activity">
    <reaction evidence="3">
        <text>5-(methylsulfanyl)-alpha-D-ribose 1-phosphate = 5-(methylsulfanyl)-D-ribulose 1-phosphate</text>
        <dbReference type="Rhea" id="RHEA:19989"/>
        <dbReference type="ChEBI" id="CHEBI:58533"/>
        <dbReference type="ChEBI" id="CHEBI:58548"/>
        <dbReference type="EC" id="5.3.1.23"/>
    </reaction>
    <physiologicalReaction direction="left-to-right" evidence="3">
        <dbReference type="Rhea" id="RHEA:19990"/>
    </physiologicalReaction>
</comment>
<evidence type="ECO:0000256" key="5">
    <source>
        <dbReference type="HAMAP-Rule" id="MF_01678"/>
    </source>
</evidence>
<dbReference type="GO" id="GO:0003743">
    <property type="term" value="F:translation initiation factor activity"/>
    <property type="evidence" value="ECO:0007669"/>
    <property type="project" value="UniProtKB-KW"/>
</dbReference>
<dbReference type="STRING" id="62928.azo3360"/>
<dbReference type="eggNOG" id="COG0182">
    <property type="taxonomic scope" value="Bacteria"/>
</dbReference>
<dbReference type="EC" id="5.3.1.23" evidence="5"/>
<dbReference type="FunFam" id="3.40.50.10470:FF:000006">
    <property type="entry name" value="Methylthioribose-1-phosphate isomerase"/>
    <property type="match status" value="1"/>
</dbReference>
<dbReference type="InterPro" id="IPR027363">
    <property type="entry name" value="M1Pi_N"/>
</dbReference>
<sequence>MTPFRFTQPIPTLCRDGDSVLVLDQTRLPWRSEQRRLRTLDEAAEAIRAMWVRGAPLIGGTAAYGVALALTADPGDDALEYALATLAATRPTAVNLHWALARMAAALRPLTPGARRAAAWDEAAAICADDVRCCAAIGAHGLPLLQAIAAVRGRVRVMTHCNAGWLATMGAGTALAPVYAAHLAGLAVEVTVSETRPRNQGLLTAWELREAGVPHRLIADNAAGLLLARGEIDLVITGADRIAANGDTANKVGTYLKALAAREAGVPFYIAAPHSTLDFGCPDGDAIPIEDRGAAEVCTVRGAGTDGEPAELRLAPDATAAANPAFDVTPARFIAGIITERGIAAADALAALYPEDAQ</sequence>
<comment type="pathway">
    <text evidence="5">Amino-acid biosynthesis; L-methionine biosynthesis via salvage pathway; L-methionine from S-methyl-5-thio-alpha-D-ribose 1-phosphate: step 1/6.</text>
</comment>
<dbReference type="NCBIfam" id="TIGR00524">
    <property type="entry name" value="eIF-2B_rel"/>
    <property type="match status" value="1"/>
</dbReference>
<feature type="binding site" evidence="5">
    <location>
        <begin position="53"/>
        <end position="55"/>
    </location>
    <ligand>
        <name>substrate</name>
    </ligand>
</feature>
<feature type="binding site" evidence="5">
    <location>
        <begin position="250"/>
        <end position="251"/>
    </location>
    <ligand>
        <name>substrate</name>
    </ligand>
</feature>
<feature type="active site" description="Proton donor" evidence="5">
    <location>
        <position position="240"/>
    </location>
</feature>
<evidence type="ECO:0000313" key="7">
    <source>
        <dbReference type="Proteomes" id="UP000002588"/>
    </source>
</evidence>
<evidence type="ECO:0000256" key="3">
    <source>
        <dbReference type="ARBA" id="ARBA00051169"/>
    </source>
</evidence>
<feature type="binding site" evidence="5">
    <location>
        <position position="200"/>
    </location>
    <ligand>
        <name>substrate</name>
    </ligand>
</feature>
<dbReference type="InterPro" id="IPR000649">
    <property type="entry name" value="IF-2B-related"/>
</dbReference>
<feature type="site" description="Transition state stabilizer" evidence="5">
    <location>
        <position position="161"/>
    </location>
</feature>
<comment type="function">
    <text evidence="4">Catalyzes the interconversion of methylthioribose-1-phosphate (MTR-1-P) into methylthioribulose-1-phosphate (MTRu-1-P). Also catalyzes the interconversion of 5-deoxyribose 1-phosphate and 5-deoxyribulose 1-phosphate. Part of a bifunctional DHAP-shunt salvage pathway for SAM by-products.</text>
</comment>
<accession>A1KAX0</accession>
<dbReference type="Gene3D" id="1.20.120.420">
    <property type="entry name" value="translation initiation factor eif-2b, domain 1"/>
    <property type="match status" value="1"/>
</dbReference>
<dbReference type="PANTHER" id="PTHR43475:SF1">
    <property type="entry name" value="METHYLTHIORIBOSE-1-PHOSPHATE ISOMERASE"/>
    <property type="match status" value="1"/>
</dbReference>
<dbReference type="Pfam" id="PF01008">
    <property type="entry name" value="IF-2B"/>
    <property type="match status" value="1"/>
</dbReference>
<dbReference type="HOGENOM" id="CLU_016218_1_2_4"/>
<keyword evidence="7" id="KW-1185">Reference proteome</keyword>
<keyword evidence="6" id="KW-0648">Protein biosynthesis</keyword>
<dbReference type="PANTHER" id="PTHR43475">
    <property type="entry name" value="METHYLTHIORIBOSE-1-PHOSPHATE ISOMERASE"/>
    <property type="match status" value="1"/>
</dbReference>
<comment type="catalytic activity">
    <reaction evidence="2">
        <text>5-deoxy-alpha-D-ribose 1-phosphate = 5-deoxy-D-ribulose 1-phosphate</text>
        <dbReference type="Rhea" id="RHEA:61296"/>
        <dbReference type="ChEBI" id="CHEBI:58749"/>
        <dbReference type="ChEBI" id="CHEBI:144504"/>
    </reaction>
    <physiologicalReaction direction="left-to-right" evidence="2">
        <dbReference type="Rhea" id="RHEA:61297"/>
    </physiologicalReaction>
</comment>
<dbReference type="NCBIfam" id="NF004326">
    <property type="entry name" value="PRK05720.1"/>
    <property type="match status" value="1"/>
</dbReference>
<dbReference type="SUPFAM" id="SSF100950">
    <property type="entry name" value="NagB/RpiA/CoA transferase-like"/>
    <property type="match status" value="1"/>
</dbReference>
<dbReference type="RefSeq" id="WP_011767083.1">
    <property type="nucleotide sequence ID" value="NC_008702.1"/>
</dbReference>
<dbReference type="HAMAP" id="MF_01678">
    <property type="entry name" value="Salvage_MtnA"/>
    <property type="match status" value="1"/>
</dbReference>
<dbReference type="InterPro" id="IPR042529">
    <property type="entry name" value="IF_2B-like_C"/>
</dbReference>
<dbReference type="UniPathway" id="UPA00904">
    <property type="reaction ID" value="UER00874"/>
</dbReference>
<dbReference type="InterPro" id="IPR011559">
    <property type="entry name" value="Initiation_fac_2B_a/b/d"/>
</dbReference>
<name>A1KAX0_AZOSB</name>
<dbReference type="InterPro" id="IPR037171">
    <property type="entry name" value="NagB/RpiA_transferase-like"/>
</dbReference>
<evidence type="ECO:0000256" key="1">
    <source>
        <dbReference type="ARBA" id="ARBA00023235"/>
    </source>
</evidence>
<gene>
    <name evidence="6" type="primary">eif</name>
    <name evidence="5" type="synonym">mtnA</name>
    <name evidence="6" type="ordered locus">azo3360</name>
</gene>